<sequence>MRASRPWSPDTARDRRDIKMKVAVVLCFAASLAVAAAPPPPGGFGGFMPSAAGAFVPSPAMIQAFVPTPEQINALNALHTTPAPGAAPAPAVAPGAPTAPPKLSVYEPDVCVNCQPSRDISLGVYIRADAPWSLESAKDRRDIKMKVAVVLCFAASLAVAAAVPPPGGFGGYMPPPAGAFVPSPAMIQAFIPTPEEIQALNALHTTPAPGAAPAPAVAPGTPTAPPRPVPTAAMGARKGNVLGALVSLNNSITCASHINKV</sequence>
<accession>A0A423TX56</accession>
<feature type="signal peptide" evidence="2">
    <location>
        <begin position="1"/>
        <end position="35"/>
    </location>
</feature>
<organism evidence="3 4">
    <name type="scientific">Penaeus vannamei</name>
    <name type="common">Whiteleg shrimp</name>
    <name type="synonym">Litopenaeus vannamei</name>
    <dbReference type="NCBI Taxonomy" id="6689"/>
    <lineage>
        <taxon>Eukaryota</taxon>
        <taxon>Metazoa</taxon>
        <taxon>Ecdysozoa</taxon>
        <taxon>Arthropoda</taxon>
        <taxon>Crustacea</taxon>
        <taxon>Multicrustacea</taxon>
        <taxon>Malacostraca</taxon>
        <taxon>Eumalacostraca</taxon>
        <taxon>Eucarida</taxon>
        <taxon>Decapoda</taxon>
        <taxon>Dendrobranchiata</taxon>
        <taxon>Penaeoidea</taxon>
        <taxon>Penaeidae</taxon>
        <taxon>Penaeus</taxon>
    </lineage>
</organism>
<evidence type="ECO:0000313" key="3">
    <source>
        <dbReference type="EMBL" id="ROT81017.1"/>
    </source>
</evidence>
<name>A0A423TX56_PENVA</name>
<evidence type="ECO:0000313" key="4">
    <source>
        <dbReference type="Proteomes" id="UP000283509"/>
    </source>
</evidence>
<keyword evidence="4" id="KW-1185">Reference proteome</keyword>
<reference evidence="3 4" key="2">
    <citation type="submission" date="2019-01" db="EMBL/GenBank/DDBJ databases">
        <title>The decoding of complex shrimp genome reveals the adaptation for benthos swimmer, frequently molting mechanism and breeding impact on genome.</title>
        <authorList>
            <person name="Sun Y."/>
            <person name="Gao Y."/>
            <person name="Yu Y."/>
        </authorList>
    </citation>
    <scope>NUCLEOTIDE SEQUENCE [LARGE SCALE GENOMIC DNA]</scope>
    <source>
        <tissue evidence="3">Muscle</tissue>
    </source>
</reference>
<proteinExistence type="predicted"/>
<feature type="compositionally biased region" description="Low complexity" evidence="1">
    <location>
        <begin position="208"/>
        <end position="221"/>
    </location>
</feature>
<feature type="chain" id="PRO_5019180596" evidence="2">
    <location>
        <begin position="36"/>
        <end position="261"/>
    </location>
</feature>
<gene>
    <name evidence="3" type="ORF">C7M84_000222</name>
</gene>
<feature type="region of interest" description="Disordered" evidence="1">
    <location>
        <begin position="208"/>
        <end position="227"/>
    </location>
</feature>
<comment type="caution">
    <text evidence="3">The sequence shown here is derived from an EMBL/GenBank/DDBJ whole genome shotgun (WGS) entry which is preliminary data.</text>
</comment>
<dbReference type="AlphaFoldDB" id="A0A423TX56"/>
<keyword evidence="2" id="KW-0732">Signal</keyword>
<evidence type="ECO:0000256" key="2">
    <source>
        <dbReference type="SAM" id="SignalP"/>
    </source>
</evidence>
<dbReference type="OrthoDB" id="6404418at2759"/>
<dbReference type="Proteomes" id="UP000283509">
    <property type="component" value="Unassembled WGS sequence"/>
</dbReference>
<reference evidence="3 4" key="1">
    <citation type="submission" date="2018-04" db="EMBL/GenBank/DDBJ databases">
        <authorList>
            <person name="Zhang X."/>
            <person name="Yuan J."/>
            <person name="Li F."/>
            <person name="Xiang J."/>
        </authorList>
    </citation>
    <scope>NUCLEOTIDE SEQUENCE [LARGE SCALE GENOMIC DNA]</scope>
    <source>
        <tissue evidence="3">Muscle</tissue>
    </source>
</reference>
<dbReference type="EMBL" id="QCYY01001035">
    <property type="protein sequence ID" value="ROT81017.1"/>
    <property type="molecule type" value="Genomic_DNA"/>
</dbReference>
<protein>
    <submittedName>
        <fullName evidence="3">Uncharacterized protein</fullName>
    </submittedName>
</protein>
<evidence type="ECO:0000256" key="1">
    <source>
        <dbReference type="SAM" id="MobiDB-lite"/>
    </source>
</evidence>